<name>A0A9D1J306_9FIRM</name>
<reference evidence="1" key="1">
    <citation type="submission" date="2020-10" db="EMBL/GenBank/DDBJ databases">
        <authorList>
            <person name="Gilroy R."/>
        </authorList>
    </citation>
    <scope>NUCLEOTIDE SEQUENCE</scope>
    <source>
        <strain evidence="1">CHK184-20233</strain>
    </source>
</reference>
<sequence>MSSFVLENKLKEIDTITERIVLNINNKYKTTKNNKISRRIISKTRRKLLKKNIKYYLQILKIILD</sequence>
<evidence type="ECO:0000313" key="2">
    <source>
        <dbReference type="Proteomes" id="UP000824232"/>
    </source>
</evidence>
<comment type="caution">
    <text evidence="1">The sequence shown here is derived from an EMBL/GenBank/DDBJ whole genome shotgun (WGS) entry which is preliminary data.</text>
</comment>
<dbReference type="AlphaFoldDB" id="A0A9D1J306"/>
<evidence type="ECO:0008006" key="3">
    <source>
        <dbReference type="Google" id="ProtNLM"/>
    </source>
</evidence>
<dbReference type="EMBL" id="DVHC01000027">
    <property type="protein sequence ID" value="HIR58913.1"/>
    <property type="molecule type" value="Genomic_DNA"/>
</dbReference>
<dbReference type="Proteomes" id="UP000824232">
    <property type="component" value="Unassembled WGS sequence"/>
</dbReference>
<gene>
    <name evidence="1" type="ORF">IAB38_02580</name>
</gene>
<evidence type="ECO:0000313" key="1">
    <source>
        <dbReference type="EMBL" id="HIR58913.1"/>
    </source>
</evidence>
<protein>
    <recommendedName>
        <fullName evidence="3">30S ribosomal protein S20</fullName>
    </recommendedName>
</protein>
<reference evidence="1" key="2">
    <citation type="journal article" date="2021" name="PeerJ">
        <title>Extensive microbial diversity within the chicken gut microbiome revealed by metagenomics and culture.</title>
        <authorList>
            <person name="Gilroy R."/>
            <person name="Ravi A."/>
            <person name="Getino M."/>
            <person name="Pursley I."/>
            <person name="Horton D.L."/>
            <person name="Alikhan N.F."/>
            <person name="Baker D."/>
            <person name="Gharbi K."/>
            <person name="Hall N."/>
            <person name="Watson M."/>
            <person name="Adriaenssens E.M."/>
            <person name="Foster-Nyarko E."/>
            <person name="Jarju S."/>
            <person name="Secka A."/>
            <person name="Antonio M."/>
            <person name="Oren A."/>
            <person name="Chaudhuri R.R."/>
            <person name="La Ragione R."/>
            <person name="Hildebrand F."/>
            <person name="Pallen M.J."/>
        </authorList>
    </citation>
    <scope>NUCLEOTIDE SEQUENCE</scope>
    <source>
        <strain evidence="1">CHK184-20233</strain>
    </source>
</reference>
<accession>A0A9D1J306</accession>
<organism evidence="1 2">
    <name type="scientific">Candidatus Onthousia excrementipullorum</name>
    <dbReference type="NCBI Taxonomy" id="2840884"/>
    <lineage>
        <taxon>Bacteria</taxon>
        <taxon>Bacillati</taxon>
        <taxon>Bacillota</taxon>
        <taxon>Bacilli</taxon>
        <taxon>Candidatus Onthousia</taxon>
    </lineage>
</organism>
<proteinExistence type="predicted"/>